<dbReference type="Pfam" id="PF00149">
    <property type="entry name" value="Metallophos"/>
    <property type="match status" value="1"/>
</dbReference>
<dbReference type="InterPro" id="IPR004843">
    <property type="entry name" value="Calcineurin-like_PHP"/>
</dbReference>
<comment type="caution">
    <text evidence="2">The sequence shown here is derived from an EMBL/GenBank/DDBJ whole genome shotgun (WGS) entry which is preliminary data.</text>
</comment>
<dbReference type="STRING" id="742742.HMPREF9452_01540"/>
<organism evidence="2 3">
    <name type="scientific">Collinsella tanakaei YIT 12063</name>
    <dbReference type="NCBI Taxonomy" id="742742"/>
    <lineage>
        <taxon>Bacteria</taxon>
        <taxon>Bacillati</taxon>
        <taxon>Actinomycetota</taxon>
        <taxon>Coriobacteriia</taxon>
        <taxon>Coriobacteriales</taxon>
        <taxon>Coriobacteriaceae</taxon>
        <taxon>Collinsella</taxon>
    </lineage>
</organism>
<dbReference type="PATRIC" id="fig|742742.3.peg.1520"/>
<feature type="domain" description="Calcineurin-like phosphoesterase" evidence="1">
    <location>
        <begin position="2"/>
        <end position="98"/>
    </location>
</feature>
<dbReference type="Gene3D" id="3.60.21.10">
    <property type="match status" value="1"/>
</dbReference>
<dbReference type="eggNOG" id="COG4186">
    <property type="taxonomic scope" value="Bacteria"/>
</dbReference>
<dbReference type="RefSeq" id="WP_009141574.1">
    <property type="nucleotide sequence ID" value="NZ_JH126470.1"/>
</dbReference>
<sequence>MIWFTADTHFGHANIIPAADRPFSSIGRMNSQLIASINDRVSMTDTLYVLGDFSYRITVEQAYALRRRINCRKVILVRGNHDKGWGEPGHPPAFSEVLDYAELKPGMCHGQRMCMLHYPMLSWNGKWRHAIHLHGHIHAKPEYNLRNRDLGILRYDVGVDANNYCPVSRDEILAFFKGVDPVPDSDRERRLLERGDQARDE</sequence>
<dbReference type="GO" id="GO:0016787">
    <property type="term" value="F:hydrolase activity"/>
    <property type="evidence" value="ECO:0007669"/>
    <property type="project" value="InterPro"/>
</dbReference>
<evidence type="ECO:0000313" key="2">
    <source>
        <dbReference type="EMBL" id="EGX70093.1"/>
    </source>
</evidence>
<evidence type="ECO:0000313" key="3">
    <source>
        <dbReference type="Proteomes" id="UP000004830"/>
    </source>
</evidence>
<proteinExistence type="predicted"/>
<dbReference type="Proteomes" id="UP000004830">
    <property type="component" value="Unassembled WGS sequence"/>
</dbReference>
<protein>
    <recommendedName>
        <fullName evidence="1">Calcineurin-like phosphoesterase domain-containing protein</fullName>
    </recommendedName>
</protein>
<dbReference type="InterPro" id="IPR029052">
    <property type="entry name" value="Metallo-depent_PP-like"/>
</dbReference>
<dbReference type="EMBL" id="ADLS01000019">
    <property type="protein sequence ID" value="EGX70093.1"/>
    <property type="molecule type" value="Genomic_DNA"/>
</dbReference>
<dbReference type="AlphaFoldDB" id="G1WJM7"/>
<evidence type="ECO:0000259" key="1">
    <source>
        <dbReference type="Pfam" id="PF00149"/>
    </source>
</evidence>
<accession>G1WJM7</accession>
<dbReference type="OrthoDB" id="5380073at2"/>
<dbReference type="HOGENOM" id="CLU_092313_3_0_11"/>
<dbReference type="GeneID" id="62759239"/>
<keyword evidence="3" id="KW-1185">Reference proteome</keyword>
<dbReference type="SUPFAM" id="SSF56300">
    <property type="entry name" value="Metallo-dependent phosphatases"/>
    <property type="match status" value="1"/>
</dbReference>
<gene>
    <name evidence="2" type="ORF">HMPREF9452_01540</name>
</gene>
<reference evidence="2 3" key="1">
    <citation type="submission" date="2011-06" db="EMBL/GenBank/DDBJ databases">
        <title>The Genome Sequence of Collinsella tanakaei YIT 12063.</title>
        <authorList>
            <consortium name="The Broad Institute Genome Sequencing Platform"/>
            <person name="Earl A."/>
            <person name="Ward D."/>
            <person name="Feldgarden M."/>
            <person name="Gevers D."/>
            <person name="Morotomi M."/>
            <person name="Young S.K."/>
            <person name="Zeng Q."/>
            <person name="Gargeya S."/>
            <person name="Fitzgerald M."/>
            <person name="Haas B."/>
            <person name="Abouelleil A."/>
            <person name="Alvarado L."/>
            <person name="Arachchi H.M."/>
            <person name="Berlin A."/>
            <person name="Brown A."/>
            <person name="Chapman S.B."/>
            <person name="Chen Z."/>
            <person name="Dunbar C."/>
            <person name="Freedman E."/>
            <person name="Gearin G."/>
            <person name="Gellesch M."/>
            <person name="Goldberg J."/>
            <person name="Griggs A."/>
            <person name="Gujja S."/>
            <person name="Heiman D."/>
            <person name="Howarth C."/>
            <person name="Larson L."/>
            <person name="Lui A."/>
            <person name="MacDonald P.J.P."/>
            <person name="Mehta T."/>
            <person name="Montmayeur A."/>
            <person name="Murphy C."/>
            <person name="Neiman D."/>
            <person name="Pearson M."/>
            <person name="Priest M."/>
            <person name="Roberts A."/>
            <person name="Saif S."/>
            <person name="Shea T."/>
            <person name="Shenoy N."/>
            <person name="Sisk P."/>
            <person name="Stolte C."/>
            <person name="Sykes S."/>
            <person name="Wortman J."/>
            <person name="Nusbaum C."/>
            <person name="Birren B."/>
        </authorList>
    </citation>
    <scope>NUCLEOTIDE SEQUENCE [LARGE SCALE GENOMIC DNA]</scope>
    <source>
        <strain evidence="2 3">YIT 12063</strain>
    </source>
</reference>
<name>G1WJM7_9ACTN</name>